<dbReference type="PANTHER" id="PTHR47237:SF2">
    <property type="entry name" value="BLL4206 PROTEIN"/>
    <property type="match status" value="1"/>
</dbReference>
<dbReference type="Proteomes" id="UP001165122">
    <property type="component" value="Unassembled WGS sequence"/>
</dbReference>
<dbReference type="GO" id="GO:0016747">
    <property type="term" value="F:acyltransferase activity, transferring groups other than amino-acyl groups"/>
    <property type="evidence" value="ECO:0007669"/>
    <property type="project" value="InterPro"/>
</dbReference>
<dbReference type="CDD" id="cd04301">
    <property type="entry name" value="NAT_SF"/>
    <property type="match status" value="1"/>
</dbReference>
<proteinExistence type="predicted"/>
<keyword evidence="3" id="KW-1185">Reference proteome</keyword>
<dbReference type="EMBL" id="BRXW01000563">
    <property type="protein sequence ID" value="GMH66682.1"/>
    <property type="molecule type" value="Genomic_DNA"/>
</dbReference>
<dbReference type="PANTHER" id="PTHR47237">
    <property type="entry name" value="SLL0310 PROTEIN"/>
    <property type="match status" value="1"/>
</dbReference>
<reference evidence="3" key="1">
    <citation type="journal article" date="2023" name="Commun. Biol.">
        <title>Genome analysis of Parmales, the sister group of diatoms, reveals the evolutionary specialization of diatoms from phago-mixotrophs to photoautotrophs.</title>
        <authorList>
            <person name="Ban H."/>
            <person name="Sato S."/>
            <person name="Yoshikawa S."/>
            <person name="Yamada K."/>
            <person name="Nakamura Y."/>
            <person name="Ichinomiya M."/>
            <person name="Sato N."/>
            <person name="Blanc-Mathieu R."/>
            <person name="Endo H."/>
            <person name="Kuwata A."/>
            <person name="Ogata H."/>
        </authorList>
    </citation>
    <scope>NUCLEOTIDE SEQUENCE [LARGE SCALE GENOMIC DNA]</scope>
    <source>
        <strain evidence="3">NIES 3700</strain>
    </source>
</reference>
<evidence type="ECO:0000313" key="3">
    <source>
        <dbReference type="Proteomes" id="UP001165122"/>
    </source>
</evidence>
<name>A0A9W7AC14_9STRA</name>
<organism evidence="2 3">
    <name type="scientific">Triparma laevis f. longispina</name>
    <dbReference type="NCBI Taxonomy" id="1714387"/>
    <lineage>
        <taxon>Eukaryota</taxon>
        <taxon>Sar</taxon>
        <taxon>Stramenopiles</taxon>
        <taxon>Ochrophyta</taxon>
        <taxon>Bolidophyceae</taxon>
        <taxon>Parmales</taxon>
        <taxon>Triparmaceae</taxon>
        <taxon>Triparma</taxon>
    </lineage>
</organism>
<evidence type="ECO:0000259" key="1">
    <source>
        <dbReference type="PROSITE" id="PS51186"/>
    </source>
</evidence>
<protein>
    <recommendedName>
        <fullName evidence="1">N-acetyltransferase domain-containing protein</fullName>
    </recommendedName>
</protein>
<dbReference type="InterPro" id="IPR000182">
    <property type="entry name" value="GNAT_dom"/>
</dbReference>
<dbReference type="InterPro" id="IPR052729">
    <property type="entry name" value="Acyl/Acetyltrans_Enzymes"/>
</dbReference>
<dbReference type="AlphaFoldDB" id="A0A9W7AC14"/>
<dbReference type="Gene3D" id="3.40.630.30">
    <property type="match status" value="1"/>
</dbReference>
<dbReference type="PROSITE" id="PS51186">
    <property type="entry name" value="GNAT"/>
    <property type="match status" value="1"/>
</dbReference>
<sequence>MSVPSKVIRMNGASALTSLLQPLCDLVAPTEFASYKAPQWQFLLGSGDITVFALPGEVPGSLLGAVLRVGIGGPDAGYGMMVVSKEARGRGYARLLLEAAMSEVPYNEGRRVLAMCSPLGQPFYAKLGFKEVSMITGLKGSVASVEAASLTGAENSVSATVSPLPDAAACEAFVSLDREASGFERAACIRSLLLSGNSVSATAVDAETGKVVGRAALRQDAPGAPLIVGPVIGQVHAVVPLLQALVAARPQSSTEGDAEVTLMVSDHPNLVSRLMVGLGFSQLFAYPGMTLDEKPVYQMSGGDGERGLDYLGLIHPTLG</sequence>
<accession>A0A9W7AC14</accession>
<feature type="domain" description="N-acetyltransferase" evidence="1">
    <location>
        <begin position="10"/>
        <end position="151"/>
    </location>
</feature>
<dbReference type="OrthoDB" id="10267791at2759"/>
<gene>
    <name evidence="2" type="ORF">TrLO_g8916</name>
</gene>
<dbReference type="SUPFAM" id="SSF55729">
    <property type="entry name" value="Acyl-CoA N-acyltransferases (Nat)"/>
    <property type="match status" value="1"/>
</dbReference>
<dbReference type="InterPro" id="IPR016181">
    <property type="entry name" value="Acyl_CoA_acyltransferase"/>
</dbReference>
<dbReference type="Pfam" id="PF13673">
    <property type="entry name" value="Acetyltransf_10"/>
    <property type="match status" value="1"/>
</dbReference>
<comment type="caution">
    <text evidence="2">The sequence shown here is derived from an EMBL/GenBank/DDBJ whole genome shotgun (WGS) entry which is preliminary data.</text>
</comment>
<evidence type="ECO:0000313" key="2">
    <source>
        <dbReference type="EMBL" id="GMH66682.1"/>
    </source>
</evidence>